<reference evidence="4 5" key="1">
    <citation type="submission" date="2016-11" db="EMBL/GenBank/DDBJ databases">
        <authorList>
            <person name="Jaros S."/>
            <person name="Januszkiewicz K."/>
            <person name="Wedrychowicz H."/>
        </authorList>
    </citation>
    <scope>NUCLEOTIDE SEQUENCE [LARGE SCALE GENOMIC DNA]</scope>
    <source>
        <strain evidence="4 5">DSM 21864</strain>
    </source>
</reference>
<feature type="transmembrane region" description="Helical" evidence="2">
    <location>
        <begin position="64"/>
        <end position="81"/>
    </location>
</feature>
<feature type="transmembrane region" description="Helical" evidence="2">
    <location>
        <begin position="35"/>
        <end position="52"/>
    </location>
</feature>
<dbReference type="STRING" id="1121298.SAMN05444401_3054"/>
<evidence type="ECO:0000313" key="4">
    <source>
        <dbReference type="EMBL" id="SHJ44662.1"/>
    </source>
</evidence>
<gene>
    <name evidence="4" type="ORF">SAMN05444401_3054</name>
</gene>
<dbReference type="Proteomes" id="UP000184080">
    <property type="component" value="Unassembled WGS sequence"/>
</dbReference>
<feature type="transmembrane region" description="Helical" evidence="2">
    <location>
        <begin position="608"/>
        <end position="625"/>
    </location>
</feature>
<evidence type="ECO:0000256" key="2">
    <source>
        <dbReference type="SAM" id="Phobius"/>
    </source>
</evidence>
<dbReference type="Gene3D" id="3.10.620.30">
    <property type="match status" value="1"/>
</dbReference>
<feature type="transmembrane region" description="Helical" evidence="2">
    <location>
        <begin position="162"/>
        <end position="180"/>
    </location>
</feature>
<protein>
    <submittedName>
        <fullName evidence="4">Transglutaminase-like superfamily protein</fullName>
    </submittedName>
</protein>
<sequence>MKWLNKNKINIMLIYLNILFSIGVMKKAYRMENYSYLTIILLISIGVLVYWICHSILYRSEQKVVFFLIIVAILLGALILFRESLSTFIYNGIVKNIEYINTSLYKGKNTSFYQFKSIFIITIPFITIVVLWLCQRGFLDSLIILNFSILMFLWMLDYVNEVKGSLFKFSVLSIITYSINNHNVFMNRMNTLRIKQNIKPISVIIPISILAVILSSLISYMPQSIEGKYTKTIIDKFNNSFSPSASGEGSLKVKSNLYSLSQSGYSNTERKLGGSLTLNNALVLKVDSSKPYYLKGSVKEIYNGSSWKTNKKDFSQKKEFEYAKAQVVTEGMIPQNSIIVYPENKNNSTIFVPSYPLNIDIDKGEVYINEESSTAAFSGVMNSNYVISFLEEDYFYNKVIYNKKNIMSVRENAESKKEYLQLPESISLRTIELVEKIVAGSKNNYEKAEKIRKYISDNYSYTLQVSEVPSGKDFVDYYLFEEKKGYCVYSASAFTIMLRIAGIPARYVEGFKMPPEKSSQGLYKVTNEDAHAWTEAYLDDGYNSYWVTMDTSTTPTEQRLRNQGDNAGNDQQEENLPLPQQNKPEEKPEDTTVEQPKSSIPINKVPKSLYFVLGIVSIIILKAILNKAKYTKIVNNNSIIPLYKYSLRRMESLGYNKSLSQTDKEFVKNIHHEESKKQMIKLVDLVYEEYYGGIETNINKKAILEKIEKSIKKESKNRVIYFAKRYFL</sequence>
<dbReference type="AlphaFoldDB" id="A0A1M6JDK2"/>
<feature type="domain" description="Transglutaminase-like" evidence="3">
    <location>
        <begin position="479"/>
        <end position="553"/>
    </location>
</feature>
<dbReference type="SMART" id="SM00460">
    <property type="entry name" value="TGc"/>
    <property type="match status" value="1"/>
</dbReference>
<dbReference type="RefSeq" id="WP_073008504.1">
    <property type="nucleotide sequence ID" value="NZ_FQZO01000005.1"/>
</dbReference>
<dbReference type="PANTHER" id="PTHR42736">
    <property type="entry name" value="PROTEIN-GLUTAMINE GAMMA-GLUTAMYLTRANSFERASE"/>
    <property type="match status" value="1"/>
</dbReference>
<feature type="region of interest" description="Disordered" evidence="1">
    <location>
        <begin position="554"/>
        <end position="599"/>
    </location>
</feature>
<proteinExistence type="predicted"/>
<feature type="transmembrane region" description="Helical" evidence="2">
    <location>
        <begin position="201"/>
        <end position="221"/>
    </location>
</feature>
<evidence type="ECO:0000256" key="1">
    <source>
        <dbReference type="SAM" id="MobiDB-lite"/>
    </source>
</evidence>
<feature type="transmembrane region" description="Helical" evidence="2">
    <location>
        <begin position="138"/>
        <end position="156"/>
    </location>
</feature>
<dbReference type="Pfam" id="PF01841">
    <property type="entry name" value="Transglut_core"/>
    <property type="match status" value="1"/>
</dbReference>
<dbReference type="EMBL" id="FQZO01000005">
    <property type="protein sequence ID" value="SHJ44662.1"/>
    <property type="molecule type" value="Genomic_DNA"/>
</dbReference>
<dbReference type="OrthoDB" id="9804872at2"/>
<dbReference type="InterPro" id="IPR038765">
    <property type="entry name" value="Papain-like_cys_pep_sf"/>
</dbReference>
<feature type="compositionally biased region" description="Polar residues" evidence="1">
    <location>
        <begin position="554"/>
        <end position="570"/>
    </location>
</feature>
<keyword evidence="5" id="KW-1185">Reference proteome</keyword>
<accession>A0A1M6JDK2</accession>
<dbReference type="InterPro" id="IPR052901">
    <property type="entry name" value="Bact_TGase-like"/>
</dbReference>
<keyword evidence="2" id="KW-0812">Transmembrane</keyword>
<name>A0A1M6JDK2_9CLOT</name>
<keyword evidence="2" id="KW-0472">Membrane</keyword>
<feature type="transmembrane region" description="Helical" evidence="2">
    <location>
        <begin position="12"/>
        <end position="29"/>
    </location>
</feature>
<keyword evidence="2" id="KW-1133">Transmembrane helix</keyword>
<organism evidence="4 5">
    <name type="scientific">Clostridium amylolyticum</name>
    <dbReference type="NCBI Taxonomy" id="1121298"/>
    <lineage>
        <taxon>Bacteria</taxon>
        <taxon>Bacillati</taxon>
        <taxon>Bacillota</taxon>
        <taxon>Clostridia</taxon>
        <taxon>Eubacteriales</taxon>
        <taxon>Clostridiaceae</taxon>
        <taxon>Clostridium</taxon>
    </lineage>
</organism>
<dbReference type="PANTHER" id="PTHR42736:SF1">
    <property type="entry name" value="PROTEIN-GLUTAMINE GAMMA-GLUTAMYLTRANSFERASE"/>
    <property type="match status" value="1"/>
</dbReference>
<dbReference type="SUPFAM" id="SSF54001">
    <property type="entry name" value="Cysteine proteinases"/>
    <property type="match status" value="1"/>
</dbReference>
<feature type="transmembrane region" description="Helical" evidence="2">
    <location>
        <begin position="113"/>
        <end position="133"/>
    </location>
</feature>
<evidence type="ECO:0000259" key="3">
    <source>
        <dbReference type="SMART" id="SM00460"/>
    </source>
</evidence>
<dbReference type="InterPro" id="IPR002931">
    <property type="entry name" value="Transglutaminase-like"/>
</dbReference>
<evidence type="ECO:0000313" key="5">
    <source>
        <dbReference type="Proteomes" id="UP000184080"/>
    </source>
</evidence>